<dbReference type="InterPro" id="IPR044893">
    <property type="entry name" value="RNA_pol_Rpb1_clamp_domain"/>
</dbReference>
<evidence type="ECO:0000256" key="2">
    <source>
        <dbReference type="ARBA" id="ARBA00022478"/>
    </source>
</evidence>
<feature type="non-terminal residue" evidence="9">
    <location>
        <position position="255"/>
    </location>
</feature>
<dbReference type="Proteomes" id="UP000034320">
    <property type="component" value="Unassembled WGS sequence"/>
</dbReference>
<evidence type="ECO:0000256" key="5">
    <source>
        <dbReference type="ARBA" id="ARBA00023163"/>
    </source>
</evidence>
<name>A0A0G1BF46_9BACT</name>
<keyword evidence="4" id="KW-0548">Nucleotidyltransferase</keyword>
<dbReference type="PANTHER" id="PTHR19376">
    <property type="entry name" value="DNA-DIRECTED RNA POLYMERASE"/>
    <property type="match status" value="1"/>
</dbReference>
<dbReference type="EMBL" id="LCDD01000051">
    <property type="protein sequence ID" value="KKS44991.1"/>
    <property type="molecule type" value="Genomic_DNA"/>
</dbReference>
<dbReference type="EC" id="2.7.7.6" evidence="1"/>
<dbReference type="GO" id="GO:0000428">
    <property type="term" value="C:DNA-directed RNA polymerase complex"/>
    <property type="evidence" value="ECO:0007669"/>
    <property type="project" value="UniProtKB-KW"/>
</dbReference>
<gene>
    <name evidence="9" type="ORF">UV09_C0051G0009</name>
</gene>
<dbReference type="GO" id="GO:0003677">
    <property type="term" value="F:DNA binding"/>
    <property type="evidence" value="ECO:0007669"/>
    <property type="project" value="InterPro"/>
</dbReference>
<dbReference type="Pfam" id="PF04997">
    <property type="entry name" value="RNA_pol_Rpb1_1"/>
    <property type="match status" value="1"/>
</dbReference>
<evidence type="ECO:0000313" key="10">
    <source>
        <dbReference type="Proteomes" id="UP000034320"/>
    </source>
</evidence>
<evidence type="ECO:0000256" key="3">
    <source>
        <dbReference type="ARBA" id="ARBA00022679"/>
    </source>
</evidence>
<dbReference type="GO" id="GO:0003899">
    <property type="term" value="F:DNA-directed RNA polymerase activity"/>
    <property type="evidence" value="ECO:0007669"/>
    <property type="project" value="UniProtKB-EC"/>
</dbReference>
<comment type="catalytic activity">
    <reaction evidence="6">
        <text>RNA(n) + a ribonucleoside 5'-triphosphate = RNA(n+1) + diphosphate</text>
        <dbReference type="Rhea" id="RHEA:21248"/>
        <dbReference type="Rhea" id="RHEA-COMP:14527"/>
        <dbReference type="Rhea" id="RHEA-COMP:17342"/>
        <dbReference type="ChEBI" id="CHEBI:33019"/>
        <dbReference type="ChEBI" id="CHEBI:61557"/>
        <dbReference type="ChEBI" id="CHEBI:140395"/>
        <dbReference type="EC" id="2.7.7.6"/>
    </reaction>
</comment>
<evidence type="ECO:0000259" key="8">
    <source>
        <dbReference type="Pfam" id="PF04997"/>
    </source>
</evidence>
<keyword evidence="5" id="KW-0804">Transcription</keyword>
<dbReference type="Gene3D" id="4.10.860.120">
    <property type="entry name" value="RNA polymerase II, clamp domain"/>
    <property type="match status" value="1"/>
</dbReference>
<dbReference type="InterPro" id="IPR045867">
    <property type="entry name" value="DNA-dir_RpoC_beta_prime"/>
</dbReference>
<evidence type="ECO:0000256" key="6">
    <source>
        <dbReference type="ARBA" id="ARBA00048552"/>
    </source>
</evidence>
<evidence type="ECO:0000256" key="1">
    <source>
        <dbReference type="ARBA" id="ARBA00012418"/>
    </source>
</evidence>
<protein>
    <recommendedName>
        <fullName evidence="1">DNA-directed RNA polymerase</fullName>
        <ecNumber evidence="1">2.7.7.6</ecNumber>
    </recommendedName>
</protein>
<organism evidence="9 10">
    <name type="scientific">Candidatus Gottesmanbacteria bacterium GW2011_GWA2_42_18</name>
    <dbReference type="NCBI Taxonomy" id="1618442"/>
    <lineage>
        <taxon>Bacteria</taxon>
        <taxon>Candidatus Gottesmaniibacteriota</taxon>
    </lineage>
</organism>
<feature type="coiled-coil region" evidence="7">
    <location>
        <begin position="150"/>
        <end position="200"/>
    </location>
</feature>
<feature type="domain" description="RNA polymerase Rpb1" evidence="8">
    <location>
        <begin position="13"/>
        <end position="236"/>
    </location>
</feature>
<keyword evidence="7" id="KW-0175">Coiled coil</keyword>
<accession>A0A0G1BF46</accession>
<dbReference type="PANTHER" id="PTHR19376:SF54">
    <property type="entry name" value="DNA-DIRECTED RNA POLYMERASE SUBUNIT BETA"/>
    <property type="match status" value="1"/>
</dbReference>
<comment type="caution">
    <text evidence="9">The sequence shown here is derived from an EMBL/GenBank/DDBJ whole genome shotgun (WGS) entry which is preliminary data.</text>
</comment>
<evidence type="ECO:0000256" key="4">
    <source>
        <dbReference type="ARBA" id="ARBA00022695"/>
    </source>
</evidence>
<dbReference type="GO" id="GO:0006351">
    <property type="term" value="P:DNA-templated transcription"/>
    <property type="evidence" value="ECO:0007669"/>
    <property type="project" value="InterPro"/>
</dbReference>
<keyword evidence="3" id="KW-0808">Transferase</keyword>
<evidence type="ECO:0000313" key="9">
    <source>
        <dbReference type="EMBL" id="KKS44991.1"/>
    </source>
</evidence>
<dbReference type="SUPFAM" id="SSF64484">
    <property type="entry name" value="beta and beta-prime subunits of DNA dependent RNA-polymerase"/>
    <property type="match status" value="1"/>
</dbReference>
<reference evidence="9 10" key="1">
    <citation type="journal article" date="2015" name="Nature">
        <title>rRNA introns, odd ribosomes, and small enigmatic genomes across a large radiation of phyla.</title>
        <authorList>
            <person name="Brown C.T."/>
            <person name="Hug L.A."/>
            <person name="Thomas B.C."/>
            <person name="Sharon I."/>
            <person name="Castelle C.J."/>
            <person name="Singh A."/>
            <person name="Wilkins M.J."/>
            <person name="Williams K.H."/>
            <person name="Banfield J.F."/>
        </authorList>
    </citation>
    <scope>NUCLEOTIDE SEQUENCE [LARGE SCALE GENOMIC DNA]</scope>
</reference>
<dbReference type="AlphaFoldDB" id="A0A0G1BF46"/>
<sequence length="255" mass="29835">MDKKGNFGNIVDFEGLKIILASPQDVLNWSYGEISKPETINYRTLKPEKDGLFDERIFGPTKDWECYCGKYKRIRYRGIICDKCGVEVTQSKVRRERMGHIKLAAPVSHVWFFKGTPSKLSLIMDITPKALENIIYFASYLVIDVDKEGHKKAQETLKSAFEKRKEERDEIYEDKIKAIEKEYFQEKDNLKDKIKNKETRDLTLQELDFRKKQQLTMLSEENASEESTAKEIFNTILDLVNRIKPLSVISEDEYL</sequence>
<dbReference type="InterPro" id="IPR007080">
    <property type="entry name" value="RNA_pol_Rpb1_1"/>
</dbReference>
<evidence type="ECO:0000256" key="7">
    <source>
        <dbReference type="SAM" id="Coils"/>
    </source>
</evidence>
<keyword evidence="2 9" id="KW-0240">DNA-directed RNA polymerase</keyword>
<proteinExistence type="predicted"/>